<dbReference type="PATRIC" id="fig|1702221.3.peg.2676"/>
<dbReference type="OrthoDB" id="9802055at2"/>
<dbReference type="Gene3D" id="3.90.230.10">
    <property type="entry name" value="Creatinase/methionine aminopeptidase superfamily"/>
    <property type="match status" value="1"/>
</dbReference>
<evidence type="ECO:0000256" key="6">
    <source>
        <dbReference type="HAMAP-Rule" id="MF_01974"/>
    </source>
</evidence>
<dbReference type="InterPro" id="IPR001714">
    <property type="entry name" value="Pept_M24_MAP"/>
</dbReference>
<dbReference type="RefSeq" id="WP_067559921.1">
    <property type="nucleotide sequence ID" value="NZ_CAJTBG010000006.1"/>
</dbReference>
<dbReference type="GO" id="GO:0070006">
    <property type="term" value="F:metalloaminopeptidase activity"/>
    <property type="evidence" value="ECO:0007669"/>
    <property type="project" value="UniProtKB-UniRule"/>
</dbReference>
<comment type="similarity">
    <text evidence="6">Belongs to the peptidase M24A family. Methionine aminopeptidase type 1 subfamily.</text>
</comment>
<reference evidence="9 10" key="1">
    <citation type="journal article" date="2016" name="Gut Pathog.">
        <title>Whole genome sequencing of "Faecalibaculum rodentium" ALO17, isolated from C57BL/6J laboratory mouse feces.</title>
        <authorList>
            <person name="Lim S."/>
            <person name="Chang D.H."/>
            <person name="Ahn S."/>
            <person name="Kim B.C."/>
        </authorList>
    </citation>
    <scope>NUCLEOTIDE SEQUENCE [LARGE SCALE GENOMIC DNA]</scope>
    <source>
        <strain evidence="9 10">Alo17</strain>
    </source>
</reference>
<dbReference type="GO" id="GO:0006508">
    <property type="term" value="P:proteolysis"/>
    <property type="evidence" value="ECO:0007669"/>
    <property type="project" value="UniProtKB-KW"/>
</dbReference>
<feature type="binding site" evidence="6">
    <location>
        <position position="274"/>
    </location>
    <ligand>
        <name>a divalent metal cation</name>
        <dbReference type="ChEBI" id="CHEBI:60240"/>
        <label>1</label>
    </ligand>
</feature>
<proteinExistence type="inferred from homology"/>
<dbReference type="GeneID" id="78479210"/>
<feature type="binding site" evidence="6">
    <location>
        <position position="135"/>
    </location>
    <ligand>
        <name>a divalent metal cation</name>
        <dbReference type="ChEBI" id="CHEBI:60240"/>
        <label>1</label>
    </ligand>
</feature>
<dbReference type="PANTHER" id="PTHR43330:SF8">
    <property type="entry name" value="METHIONINE AMINOPEPTIDASE 1D, MITOCHONDRIAL"/>
    <property type="match status" value="1"/>
</dbReference>
<feature type="domain" description="Peptidase M24" evidence="8">
    <location>
        <begin position="52"/>
        <end position="281"/>
    </location>
</feature>
<dbReference type="STRING" id="1702221.AALO17_27480"/>
<keyword evidence="10" id="KW-1185">Reference proteome</keyword>
<dbReference type="KEGG" id="fro:AALO17_27480"/>
<feature type="binding site" evidence="6">
    <location>
        <position position="117"/>
    </location>
    <ligand>
        <name>substrate</name>
    </ligand>
</feature>
<sequence>MKLGKNSPCWCGSGKKYKHCHEKFDDTMAVLKLQGQQVPGRELIKSEEDIRYIKKAAKINDAVLDLVGEKIHAGMSTEEIDKLVYDYTTSHGGIPACLGYEGFPKSCCTSINEEVCHGIPDEKVILKEGDIVNVDCTTIVHGHYADASRMFCIGEVSPEAKRLVDVTKECLEAGIAAVRPWGHFGDIGAAIQEVAHKNGYSVVTDFCGHGVGNDFHEEPYVHHVGIRGRGMVIAPGMVFTIEPMINQGTSRLYIDEDNDWTAITEDGKLSAQWEHTLLVTDKGVEILAK</sequence>
<dbReference type="GO" id="GO:0046872">
    <property type="term" value="F:metal ion binding"/>
    <property type="evidence" value="ECO:0007669"/>
    <property type="project" value="UniProtKB-UniRule"/>
</dbReference>
<dbReference type="InterPro" id="IPR002467">
    <property type="entry name" value="Pept_M24A_MAP1"/>
</dbReference>
<dbReference type="PANTHER" id="PTHR43330">
    <property type="entry name" value="METHIONINE AMINOPEPTIDASE"/>
    <property type="match status" value="1"/>
</dbReference>
<dbReference type="AlphaFoldDB" id="A0A140DZ05"/>
<dbReference type="Pfam" id="PF00557">
    <property type="entry name" value="Peptidase_M24"/>
    <property type="match status" value="1"/>
</dbReference>
<dbReference type="CDD" id="cd01086">
    <property type="entry name" value="MetAP1"/>
    <property type="match status" value="1"/>
</dbReference>
<comment type="function">
    <text evidence="1 6">Removes the N-terminal methionine from nascent proteins. The N-terminal methionine is often cleaved when the second residue in the primary sequence is small and uncharged (Met-Ala-, Cys, Gly, Pro, Ser, Thr, or Val). Requires deformylation of the N(alpha)-formylated initiator methionine before it can be hydrolyzed.</text>
</comment>
<gene>
    <name evidence="6" type="primary">map</name>
    <name evidence="9" type="ORF">AALO17_27480</name>
</gene>
<dbReference type="InterPro" id="IPR036005">
    <property type="entry name" value="Creatinase/aminopeptidase-like"/>
</dbReference>
<feature type="binding site" evidence="6">
    <location>
        <position position="146"/>
    </location>
    <ligand>
        <name>a divalent metal cation</name>
        <dbReference type="ChEBI" id="CHEBI:60240"/>
        <label>1</label>
    </ligand>
</feature>
<organism evidence="9 10">
    <name type="scientific">Faecalibaculum rodentium</name>
    <dbReference type="NCBI Taxonomy" id="1702221"/>
    <lineage>
        <taxon>Bacteria</taxon>
        <taxon>Bacillati</taxon>
        <taxon>Bacillota</taxon>
        <taxon>Erysipelotrichia</taxon>
        <taxon>Erysipelotrichales</taxon>
        <taxon>Erysipelotrichaceae</taxon>
        <taxon>Faecalibaculum</taxon>
    </lineage>
</organism>
<evidence type="ECO:0000256" key="4">
    <source>
        <dbReference type="ARBA" id="ARBA00022723"/>
    </source>
</evidence>
<keyword evidence="3 6" id="KW-0645">Protease</keyword>
<feature type="binding site" evidence="6">
    <location>
        <position position="216"/>
    </location>
    <ligand>
        <name>substrate</name>
    </ligand>
</feature>
<comment type="subunit">
    <text evidence="6">Monomer.</text>
</comment>
<dbReference type="PRINTS" id="PR00599">
    <property type="entry name" value="MAPEPTIDASE"/>
</dbReference>
<keyword evidence="2 6" id="KW-0031">Aminopeptidase</keyword>
<dbReference type="SUPFAM" id="SSF103642">
    <property type="entry name" value="Sec-C motif"/>
    <property type="match status" value="1"/>
</dbReference>
<dbReference type="PROSITE" id="PS00680">
    <property type="entry name" value="MAP_1"/>
    <property type="match status" value="1"/>
</dbReference>
<dbReference type="EC" id="3.4.11.18" evidence="6 7"/>
<evidence type="ECO:0000259" key="8">
    <source>
        <dbReference type="Pfam" id="PF00557"/>
    </source>
</evidence>
<comment type="catalytic activity">
    <reaction evidence="6 7">
        <text>Release of N-terminal amino acids, preferentially methionine, from peptides and arylamides.</text>
        <dbReference type="EC" id="3.4.11.18"/>
    </reaction>
</comment>
<accession>A0A140DZ05</accession>
<protein>
    <recommendedName>
        <fullName evidence="6 7">Methionine aminopeptidase</fullName>
        <shortName evidence="6">MAP</shortName>
        <shortName evidence="6">MetAP</shortName>
        <ecNumber evidence="6 7">3.4.11.18</ecNumber>
    </recommendedName>
    <alternativeName>
        <fullName evidence="6">Peptidase M</fullName>
    </alternativeName>
</protein>
<evidence type="ECO:0000313" key="10">
    <source>
        <dbReference type="Proteomes" id="UP000069771"/>
    </source>
</evidence>
<dbReference type="InterPro" id="IPR004027">
    <property type="entry name" value="SEC_C_motif"/>
</dbReference>
<dbReference type="Gene3D" id="3.10.450.50">
    <property type="match status" value="1"/>
</dbReference>
<feature type="binding site" evidence="6">
    <location>
        <position position="274"/>
    </location>
    <ligand>
        <name>a divalent metal cation</name>
        <dbReference type="ChEBI" id="CHEBI:60240"/>
        <label>2</label>
        <note>catalytic</note>
    </ligand>
</feature>
<dbReference type="EMBL" id="CP011391">
    <property type="protein sequence ID" value="AMK55882.1"/>
    <property type="molecule type" value="Genomic_DNA"/>
</dbReference>
<dbReference type="SUPFAM" id="SSF55920">
    <property type="entry name" value="Creatinase/aminopeptidase"/>
    <property type="match status" value="1"/>
</dbReference>
<evidence type="ECO:0000256" key="2">
    <source>
        <dbReference type="ARBA" id="ARBA00022438"/>
    </source>
</evidence>
<evidence type="ECO:0000313" key="9">
    <source>
        <dbReference type="EMBL" id="AMK55882.1"/>
    </source>
</evidence>
<feature type="binding site" evidence="6">
    <location>
        <position position="146"/>
    </location>
    <ligand>
        <name>a divalent metal cation</name>
        <dbReference type="ChEBI" id="CHEBI:60240"/>
        <label>2</label>
        <note>catalytic</note>
    </ligand>
</feature>
<dbReference type="NCBIfam" id="NF008970">
    <property type="entry name" value="PRK12318.1"/>
    <property type="match status" value="1"/>
</dbReference>
<name>A0A140DZ05_9FIRM</name>
<feature type="binding site" evidence="6">
    <location>
        <position position="242"/>
    </location>
    <ligand>
        <name>a divalent metal cation</name>
        <dbReference type="ChEBI" id="CHEBI:60240"/>
        <label>2</label>
        <note>catalytic</note>
    </ligand>
</feature>
<feature type="binding site" evidence="6">
    <location>
        <position position="209"/>
    </location>
    <ligand>
        <name>a divalent metal cation</name>
        <dbReference type="ChEBI" id="CHEBI:60240"/>
        <label>2</label>
        <note>catalytic</note>
    </ligand>
</feature>
<evidence type="ECO:0000256" key="7">
    <source>
        <dbReference type="RuleBase" id="RU003653"/>
    </source>
</evidence>
<dbReference type="Pfam" id="PF02810">
    <property type="entry name" value="SEC-C"/>
    <property type="match status" value="1"/>
</dbReference>
<dbReference type="Proteomes" id="UP000069771">
    <property type="component" value="Chromosome"/>
</dbReference>
<evidence type="ECO:0000256" key="5">
    <source>
        <dbReference type="ARBA" id="ARBA00022801"/>
    </source>
</evidence>
<evidence type="ECO:0000256" key="1">
    <source>
        <dbReference type="ARBA" id="ARBA00002521"/>
    </source>
</evidence>
<dbReference type="GO" id="GO:0004239">
    <property type="term" value="F:initiator methionyl aminopeptidase activity"/>
    <property type="evidence" value="ECO:0007669"/>
    <property type="project" value="UniProtKB-UniRule"/>
</dbReference>
<dbReference type="NCBIfam" id="TIGR00500">
    <property type="entry name" value="met_pdase_I"/>
    <property type="match status" value="1"/>
</dbReference>
<comment type="cofactor">
    <cofactor evidence="6">
        <name>Co(2+)</name>
        <dbReference type="ChEBI" id="CHEBI:48828"/>
    </cofactor>
    <cofactor evidence="6">
        <name>Zn(2+)</name>
        <dbReference type="ChEBI" id="CHEBI:29105"/>
    </cofactor>
    <cofactor evidence="6">
        <name>Mn(2+)</name>
        <dbReference type="ChEBI" id="CHEBI:29035"/>
    </cofactor>
    <cofactor evidence="6">
        <name>Fe(2+)</name>
        <dbReference type="ChEBI" id="CHEBI:29033"/>
    </cofactor>
    <text evidence="6">Binds 2 divalent metal cations per subunit. Has a high-affinity and a low affinity metal-binding site. The true nature of the physiological cofactor is under debate. The enzyme is active with cobalt, zinc, manganese or divalent iron ions. Most likely, methionine aminopeptidases function as mononuclear Fe(2+)-metalloproteases under physiological conditions, and the catalytically relevant metal-binding site has been assigned to the histidine-containing high-affinity site.</text>
</comment>
<evidence type="ECO:0000256" key="3">
    <source>
        <dbReference type="ARBA" id="ARBA00022670"/>
    </source>
</evidence>
<dbReference type="InterPro" id="IPR000994">
    <property type="entry name" value="Pept_M24"/>
</dbReference>
<keyword evidence="5 6" id="KW-0378">Hydrolase</keyword>
<dbReference type="HAMAP" id="MF_01974">
    <property type="entry name" value="MetAP_1"/>
    <property type="match status" value="1"/>
</dbReference>
<keyword evidence="4 6" id="KW-0479">Metal-binding</keyword>